<dbReference type="InterPro" id="IPR000198">
    <property type="entry name" value="RhoGAP_dom"/>
</dbReference>
<keyword evidence="3" id="KW-0863">Zinc-finger</keyword>
<evidence type="ECO:0000256" key="1">
    <source>
        <dbReference type="ARBA" id="ARBA00022468"/>
    </source>
</evidence>
<dbReference type="SUPFAM" id="SSF57889">
    <property type="entry name" value="Cysteine-rich domain"/>
    <property type="match status" value="1"/>
</dbReference>
<feature type="domain" description="Rho-GAP" evidence="10">
    <location>
        <begin position="209"/>
        <end position="410"/>
    </location>
</feature>
<dbReference type="PANTHER" id="PTHR46075:SF4">
    <property type="entry name" value="BETA-CHIMAERIN"/>
    <property type="match status" value="1"/>
</dbReference>
<feature type="compositionally biased region" description="Low complexity" evidence="7">
    <location>
        <begin position="1"/>
        <end position="16"/>
    </location>
</feature>
<dbReference type="SUPFAM" id="SSF55550">
    <property type="entry name" value="SH2 domain"/>
    <property type="match status" value="1"/>
</dbReference>
<evidence type="ECO:0000256" key="4">
    <source>
        <dbReference type="ARBA" id="ARBA00022833"/>
    </source>
</evidence>
<dbReference type="InterPro" id="IPR051854">
    <property type="entry name" value="Rho-type_GAP"/>
</dbReference>
<name>A0A2Y9JD10_ENHLU</name>
<dbReference type="GO" id="GO:0007165">
    <property type="term" value="P:signal transduction"/>
    <property type="evidence" value="ECO:0007669"/>
    <property type="project" value="InterPro"/>
</dbReference>
<dbReference type="FunFam" id="1.10.555.10:FF:000005">
    <property type="entry name" value="Chimaerin"/>
    <property type="match status" value="1"/>
</dbReference>
<dbReference type="GO" id="GO:0005096">
    <property type="term" value="F:GTPase activator activity"/>
    <property type="evidence" value="ECO:0007669"/>
    <property type="project" value="UniProtKB-KW"/>
</dbReference>
<reference evidence="12" key="1">
    <citation type="submission" date="2025-08" db="UniProtKB">
        <authorList>
            <consortium name="RefSeq"/>
        </authorList>
    </citation>
    <scope>IDENTIFICATION</scope>
    <source>
        <tissue evidence="12">Blood</tissue>
    </source>
</reference>
<evidence type="ECO:0000256" key="2">
    <source>
        <dbReference type="ARBA" id="ARBA00022723"/>
    </source>
</evidence>
<protein>
    <submittedName>
        <fullName evidence="12">Beta-chimaerin isoform X2</fullName>
    </submittedName>
</protein>
<dbReference type="Pfam" id="PF00620">
    <property type="entry name" value="RhoGAP"/>
    <property type="match status" value="1"/>
</dbReference>
<dbReference type="Gene3D" id="1.10.555.10">
    <property type="entry name" value="Rho GTPase activation protein"/>
    <property type="match status" value="1"/>
</dbReference>
<dbReference type="PROSITE" id="PS50081">
    <property type="entry name" value="ZF_DAG_PE_2"/>
    <property type="match status" value="1"/>
</dbReference>
<dbReference type="PROSITE" id="PS50238">
    <property type="entry name" value="RHOGAP"/>
    <property type="match status" value="1"/>
</dbReference>
<dbReference type="SMART" id="SM00324">
    <property type="entry name" value="RhoGAP"/>
    <property type="match status" value="1"/>
</dbReference>
<evidence type="ECO:0000256" key="6">
    <source>
        <dbReference type="PROSITE-ProRule" id="PRU00191"/>
    </source>
</evidence>
<keyword evidence="11" id="KW-1185">Reference proteome</keyword>
<dbReference type="FunFam" id="3.30.505.10:FF:000019">
    <property type="entry name" value="Chimaerin"/>
    <property type="match status" value="1"/>
</dbReference>
<keyword evidence="4" id="KW-0862">Zinc</keyword>
<dbReference type="InterPro" id="IPR036860">
    <property type="entry name" value="SH2_dom_sf"/>
</dbReference>
<evidence type="ECO:0000259" key="8">
    <source>
        <dbReference type="PROSITE" id="PS50001"/>
    </source>
</evidence>
<feature type="domain" description="SH2" evidence="8">
    <location>
        <begin position="59"/>
        <end position="127"/>
    </location>
</feature>
<dbReference type="SUPFAM" id="SSF48350">
    <property type="entry name" value="GTPase activation domain, GAP"/>
    <property type="match status" value="1"/>
</dbReference>
<dbReference type="InterPro" id="IPR000980">
    <property type="entry name" value="SH2"/>
</dbReference>
<dbReference type="InterPro" id="IPR046349">
    <property type="entry name" value="C1-like_sf"/>
</dbReference>
<keyword evidence="2" id="KW-0479">Metal-binding</keyword>
<evidence type="ECO:0000256" key="7">
    <source>
        <dbReference type="SAM" id="MobiDB-lite"/>
    </source>
</evidence>
<dbReference type="PRINTS" id="PR00401">
    <property type="entry name" value="SH2DOMAIN"/>
</dbReference>
<dbReference type="GeneID" id="111147263"/>
<dbReference type="Proteomes" id="UP000248482">
    <property type="component" value="Unplaced"/>
</dbReference>
<evidence type="ECO:0000313" key="12">
    <source>
        <dbReference type="RefSeq" id="XP_022358902.1"/>
    </source>
</evidence>
<dbReference type="RefSeq" id="XP_022358902.1">
    <property type="nucleotide sequence ID" value="XM_022503194.1"/>
</dbReference>
<dbReference type="InterPro" id="IPR002219">
    <property type="entry name" value="PKC_DAG/PE"/>
</dbReference>
<dbReference type="CDD" id="cd10352">
    <property type="entry name" value="SH2_a2chimerin_b2chimerin"/>
    <property type="match status" value="1"/>
</dbReference>
<dbReference type="PANTHER" id="PTHR46075">
    <property type="entry name" value="CHIMERIN FAMILY MEMBER"/>
    <property type="match status" value="1"/>
</dbReference>
<accession>A0A2Y9JD10</accession>
<dbReference type="GO" id="GO:0008270">
    <property type="term" value="F:zinc ion binding"/>
    <property type="evidence" value="ECO:0007669"/>
    <property type="project" value="UniProtKB-KW"/>
</dbReference>
<evidence type="ECO:0000313" key="11">
    <source>
        <dbReference type="Proteomes" id="UP000248482"/>
    </source>
</evidence>
<evidence type="ECO:0000256" key="5">
    <source>
        <dbReference type="ARBA" id="ARBA00022999"/>
    </source>
</evidence>
<organism evidence="11 12">
    <name type="scientific">Enhydra lutris kenyoni</name>
    <name type="common">northern sea otter</name>
    <dbReference type="NCBI Taxonomy" id="391180"/>
    <lineage>
        <taxon>Eukaryota</taxon>
        <taxon>Metazoa</taxon>
        <taxon>Chordata</taxon>
        <taxon>Craniata</taxon>
        <taxon>Vertebrata</taxon>
        <taxon>Euteleostomi</taxon>
        <taxon>Mammalia</taxon>
        <taxon>Eutheria</taxon>
        <taxon>Laurasiatheria</taxon>
        <taxon>Carnivora</taxon>
        <taxon>Caniformia</taxon>
        <taxon>Musteloidea</taxon>
        <taxon>Mustelidae</taxon>
        <taxon>Lutrinae</taxon>
        <taxon>Enhydra</taxon>
    </lineage>
</organism>
<feature type="domain" description="Phorbol-ester/DAG-type" evidence="9">
    <location>
        <begin position="214"/>
        <end position="246"/>
    </location>
</feature>
<keyword evidence="5 6" id="KW-0727">SH2 domain</keyword>
<sequence length="410" mass="47082">MAASSNSSLSGSSVSSDAEEYQPPIWKSYLYQLQQEAPRPKRIICAGEVENRPKYYGREFHGIISREQADELLGGVEGAYILRESQRQPGCYTLALRFGNQTLNYRLFYDGKHFVGEKRFESIHDLVTDGLITLYIETKASEYISKMTTNPIYEHIGYATLLREKVSRRLSRSKNESRKTSVTNEEHTAVEKISSLVRRAALTHNDNHFNYEKTHNFKVHTFRGPHWCEYCANFMWGLIAQGVRCSGLKSEGLYRVSGFTEHIEDVKMAFDRDGEKADISANIYPDINIITGALKLYFRDLPIPVITYDTYPKFIEAAKISNADERLEAVHDVLMLLPPAHYETLRYLMIHLKKVTLNEKDNLMNAENLGIVFGPTLMRSPEDSTLTTLHDMRYQKLIVQILIENEDVLF</sequence>
<feature type="region of interest" description="Disordered" evidence="7">
    <location>
        <begin position="1"/>
        <end position="20"/>
    </location>
</feature>
<evidence type="ECO:0000256" key="3">
    <source>
        <dbReference type="ARBA" id="ARBA00022771"/>
    </source>
</evidence>
<dbReference type="AlphaFoldDB" id="A0A2Y9JD10"/>
<evidence type="ECO:0000259" key="9">
    <source>
        <dbReference type="PROSITE" id="PS50081"/>
    </source>
</evidence>
<dbReference type="PROSITE" id="PS50001">
    <property type="entry name" value="SH2"/>
    <property type="match status" value="1"/>
</dbReference>
<dbReference type="SMART" id="SM00252">
    <property type="entry name" value="SH2"/>
    <property type="match status" value="1"/>
</dbReference>
<proteinExistence type="predicted"/>
<dbReference type="Gene3D" id="3.30.505.10">
    <property type="entry name" value="SH2 domain"/>
    <property type="match status" value="1"/>
</dbReference>
<dbReference type="InterPro" id="IPR035840">
    <property type="entry name" value="Chimaerin_SH2"/>
</dbReference>
<keyword evidence="1" id="KW-0343">GTPase activation</keyword>
<gene>
    <name evidence="12" type="primary">LOC111147263</name>
</gene>
<dbReference type="Pfam" id="PF00017">
    <property type="entry name" value="SH2"/>
    <property type="match status" value="1"/>
</dbReference>
<evidence type="ECO:0000259" key="10">
    <source>
        <dbReference type="PROSITE" id="PS50238"/>
    </source>
</evidence>
<dbReference type="InterPro" id="IPR008936">
    <property type="entry name" value="Rho_GTPase_activation_prot"/>
</dbReference>